<dbReference type="Proteomes" id="UP001596368">
    <property type="component" value="Unassembled WGS sequence"/>
</dbReference>
<feature type="transmembrane region" description="Helical" evidence="1">
    <location>
        <begin position="193"/>
        <end position="215"/>
    </location>
</feature>
<keyword evidence="1" id="KW-1133">Transmembrane helix</keyword>
<feature type="transmembrane region" description="Helical" evidence="1">
    <location>
        <begin position="100"/>
        <end position="122"/>
    </location>
</feature>
<feature type="transmembrane region" description="Helical" evidence="1">
    <location>
        <begin position="322"/>
        <end position="342"/>
    </location>
</feature>
<organism evidence="2 3">
    <name type="scientific">Halobaculum litoreum</name>
    <dbReference type="NCBI Taxonomy" id="3031998"/>
    <lineage>
        <taxon>Archaea</taxon>
        <taxon>Methanobacteriati</taxon>
        <taxon>Methanobacteriota</taxon>
        <taxon>Stenosarchaea group</taxon>
        <taxon>Halobacteria</taxon>
        <taxon>Halobacteriales</taxon>
        <taxon>Haloferacaceae</taxon>
        <taxon>Halobaculum</taxon>
    </lineage>
</organism>
<evidence type="ECO:0000313" key="3">
    <source>
        <dbReference type="Proteomes" id="UP001596368"/>
    </source>
</evidence>
<keyword evidence="3" id="KW-1185">Reference proteome</keyword>
<feature type="transmembrane region" description="Helical" evidence="1">
    <location>
        <begin position="235"/>
        <end position="262"/>
    </location>
</feature>
<evidence type="ECO:0000313" key="2">
    <source>
        <dbReference type="EMBL" id="MFC7137629.1"/>
    </source>
</evidence>
<proteinExistence type="predicted"/>
<evidence type="ECO:0008006" key="4">
    <source>
        <dbReference type="Google" id="ProtNLM"/>
    </source>
</evidence>
<comment type="caution">
    <text evidence="2">The sequence shown here is derived from an EMBL/GenBank/DDBJ whole genome shotgun (WGS) entry which is preliminary data.</text>
</comment>
<keyword evidence="1" id="KW-0812">Transmembrane</keyword>
<protein>
    <recommendedName>
        <fullName evidence="4">Integral membrane protein</fullName>
    </recommendedName>
</protein>
<dbReference type="AlphaFoldDB" id="A0ABD5XVE5"/>
<gene>
    <name evidence="2" type="ORF">ACFQRB_16580</name>
</gene>
<feature type="transmembrane region" description="Helical" evidence="1">
    <location>
        <begin position="283"/>
        <end position="310"/>
    </location>
</feature>
<evidence type="ECO:0000256" key="1">
    <source>
        <dbReference type="SAM" id="Phobius"/>
    </source>
</evidence>
<accession>A0ABD5XVE5</accession>
<sequence length="344" mass="33373">MGPVPPVGTFLLVVGLGAASVRAALGRLPVRELLDDRSDDPGAALARYERLRRGLGYGWIAAAIGLPLVLVNQLSAAPALWGRLPTAALALVDALARSSFLRSLAVAAIVASVAAVLLAWGVRRAARTDPSAHAGSVGALAGGGLATVAATATAEPVVGTLLRAVERALPASAATEFARQGDAVVAYYGDAGLALALATLGAVSTLGACLVLRVAMTASVLPRAGNGHALASAGLVFAGAFGLTVGVGPTVGLGAVVAAVVVSDTGRYGRGIGRGVGRRARSLTAQVVHTGGVLGVSVVAGVAGVAALAVAGSVSVPAGPTATLALVAGVGSVSVLALALALGR</sequence>
<feature type="transmembrane region" description="Helical" evidence="1">
    <location>
        <begin position="57"/>
        <end position="80"/>
    </location>
</feature>
<reference evidence="2 3" key="1">
    <citation type="journal article" date="2019" name="Int. J. Syst. Evol. Microbiol.">
        <title>The Global Catalogue of Microorganisms (GCM) 10K type strain sequencing project: providing services to taxonomists for standard genome sequencing and annotation.</title>
        <authorList>
            <consortium name="The Broad Institute Genomics Platform"/>
            <consortium name="The Broad Institute Genome Sequencing Center for Infectious Disease"/>
            <person name="Wu L."/>
            <person name="Ma J."/>
        </authorList>
    </citation>
    <scope>NUCLEOTIDE SEQUENCE [LARGE SCALE GENOMIC DNA]</scope>
    <source>
        <strain evidence="2 3">DT92</strain>
    </source>
</reference>
<dbReference type="EMBL" id="JBHSZG010000002">
    <property type="protein sequence ID" value="MFC7137629.1"/>
    <property type="molecule type" value="Genomic_DNA"/>
</dbReference>
<name>A0ABD5XVE5_9EURY</name>
<keyword evidence="1" id="KW-0472">Membrane</keyword>
<feature type="transmembrane region" description="Helical" evidence="1">
    <location>
        <begin position="6"/>
        <end position="25"/>
    </location>
</feature>